<accession>A0A1G9YC31</accession>
<protein>
    <recommendedName>
        <fullName evidence="5">Single-stranded DNA-binding protein</fullName>
    </recommendedName>
</protein>
<dbReference type="RefSeq" id="WP_083357248.1">
    <property type="nucleotide sequence ID" value="NZ_JXDI01000001.1"/>
</dbReference>
<dbReference type="OrthoDB" id="7010964at2"/>
<dbReference type="EMBL" id="LT629704">
    <property type="protein sequence ID" value="SDN06652.1"/>
    <property type="molecule type" value="Genomic_DNA"/>
</dbReference>
<dbReference type="EMBL" id="JXDI01000001">
    <property type="protein sequence ID" value="KAF2410485.1"/>
    <property type="molecule type" value="Genomic_DNA"/>
</dbReference>
<evidence type="ECO:0000313" key="2">
    <source>
        <dbReference type="EMBL" id="SDN06652.1"/>
    </source>
</evidence>
<dbReference type="AlphaFoldDB" id="A0A1G9YC31"/>
<reference evidence="2 3" key="2">
    <citation type="submission" date="2016-10" db="EMBL/GenBank/DDBJ databases">
        <authorList>
            <person name="de Groot N.N."/>
        </authorList>
    </citation>
    <scope>NUCLEOTIDE SEQUENCE [LARGE SCALE GENOMIC DNA]</scope>
    <source>
        <strain evidence="2 3">BS2772</strain>
    </source>
</reference>
<dbReference type="Proteomes" id="UP000748067">
    <property type="component" value="Unassembled WGS sequence"/>
</dbReference>
<evidence type="ECO:0000313" key="4">
    <source>
        <dbReference type="Proteomes" id="UP000748067"/>
    </source>
</evidence>
<dbReference type="Proteomes" id="UP000182470">
    <property type="component" value="Chromosome I"/>
</dbReference>
<name>A0A1G9YC31_9PSED</name>
<gene>
    <name evidence="1" type="ORF">PSAN_29170</name>
    <name evidence="2" type="ORF">SAMN04490179_2329</name>
</gene>
<reference evidence="1 4" key="1">
    <citation type="submission" date="2015-01" db="EMBL/GenBank/DDBJ databases">
        <title>Genome Sequence of Pseudomonas antarctica CMS 35.</title>
        <authorList>
            <person name="Voget S."/>
            <person name="Chow J."/>
            <person name="Daniel R."/>
            <person name="Streit W."/>
        </authorList>
    </citation>
    <scope>NUCLEOTIDE SEQUENCE [LARGE SCALE GENOMIC DNA]</scope>
    <source>
        <strain evidence="1 4">CMS 35</strain>
    </source>
</reference>
<evidence type="ECO:0008006" key="5">
    <source>
        <dbReference type="Google" id="ProtNLM"/>
    </source>
</evidence>
<evidence type="ECO:0000313" key="3">
    <source>
        <dbReference type="Proteomes" id="UP000182470"/>
    </source>
</evidence>
<evidence type="ECO:0000313" key="1">
    <source>
        <dbReference type="EMBL" id="KAF2410485.1"/>
    </source>
</evidence>
<organism evidence="2 3">
    <name type="scientific">Pseudomonas antarctica</name>
    <dbReference type="NCBI Taxonomy" id="219572"/>
    <lineage>
        <taxon>Bacteria</taxon>
        <taxon>Pseudomonadati</taxon>
        <taxon>Pseudomonadota</taxon>
        <taxon>Gammaproteobacteria</taxon>
        <taxon>Pseudomonadales</taxon>
        <taxon>Pseudomonadaceae</taxon>
        <taxon>Pseudomonas</taxon>
    </lineage>
</organism>
<dbReference type="Pfam" id="PF10800">
    <property type="entry name" value="DUF2528"/>
    <property type="match status" value="1"/>
</dbReference>
<keyword evidence="4" id="KW-1185">Reference proteome</keyword>
<dbReference type="InterPro" id="IPR024252">
    <property type="entry name" value="DUF2528"/>
</dbReference>
<proteinExistence type="predicted"/>
<sequence>MQAQNPSSSAVEASTPPNIKRYLVKETWKEYEVTLEVNHDVLTQEIASMINGFWSNASDRLAAENGDVIRTVIRLFGQTMIYRMLSEGGASFSITTKNRMTGEHPGPFWTEDIHNEEGWGGTEPGPYGVCGIRVIAADVDAPGYDDVELVEVSNA</sequence>